<evidence type="ECO:0000313" key="2">
    <source>
        <dbReference type="Proteomes" id="UP001528411"/>
    </source>
</evidence>
<sequence length="193" mass="21137">MYKGRVNLTVNASRKNTNIDSSFGTVSDPIFGQSEYVDVDSVNSRLTLSTSSKSVWQNSLSLGVSKTIFDESQITDTTATTSNIVNGTTKTASASLGYGQRANQVRGALQASMSRTDRENRGEQDSISMYANIGVPIWRTIDLVLTGSKFKNLIENSVLDDEDLESESYGAGLAWRFGQRSNIEITRNKETRG</sequence>
<comment type="caution">
    <text evidence="1">The sequence shown here is derived from an EMBL/GenBank/DDBJ whole genome shotgun (WGS) entry which is preliminary data.</text>
</comment>
<dbReference type="RefSeq" id="WP_272181354.1">
    <property type="nucleotide sequence ID" value="NZ_JAQOMS010000002.1"/>
</dbReference>
<protein>
    <submittedName>
        <fullName evidence="1">Uncharacterized protein</fullName>
    </submittedName>
</protein>
<dbReference type="EMBL" id="JAQOMS010000002">
    <property type="protein sequence ID" value="MDC2890053.1"/>
    <property type="molecule type" value="Genomic_DNA"/>
</dbReference>
<keyword evidence="2" id="KW-1185">Reference proteome</keyword>
<evidence type="ECO:0000313" key="1">
    <source>
        <dbReference type="EMBL" id="MDC2890053.1"/>
    </source>
</evidence>
<proteinExistence type="predicted"/>
<dbReference type="Proteomes" id="UP001528411">
    <property type="component" value="Unassembled WGS sequence"/>
</dbReference>
<organism evidence="1 2">
    <name type="scientific">Psychrosphaera algicola</name>
    <dbReference type="NCBI Taxonomy" id="3023714"/>
    <lineage>
        <taxon>Bacteria</taxon>
        <taxon>Pseudomonadati</taxon>
        <taxon>Pseudomonadota</taxon>
        <taxon>Gammaproteobacteria</taxon>
        <taxon>Alteromonadales</taxon>
        <taxon>Pseudoalteromonadaceae</taxon>
        <taxon>Psychrosphaera</taxon>
    </lineage>
</organism>
<reference evidence="1 2" key="1">
    <citation type="submission" date="2023-01" db="EMBL/GenBank/DDBJ databases">
        <title>Psychrosphaera sp. nov., isolated from marine algae.</title>
        <authorList>
            <person name="Bayburt H."/>
            <person name="Choi B.J."/>
            <person name="Kim J.M."/>
            <person name="Choi D.G."/>
            <person name="Jeon C.O."/>
        </authorList>
    </citation>
    <scope>NUCLEOTIDE SEQUENCE [LARGE SCALE GENOMIC DNA]</scope>
    <source>
        <strain evidence="1 2">G1-22</strain>
    </source>
</reference>
<accession>A0ABT5FGE2</accession>
<gene>
    <name evidence="1" type="ORF">PN838_16345</name>
</gene>
<name>A0ABT5FGE2_9GAMM</name>